<dbReference type="InterPro" id="IPR013783">
    <property type="entry name" value="Ig-like_fold"/>
</dbReference>
<dbReference type="RefSeq" id="WP_110999609.1">
    <property type="nucleotide sequence ID" value="NZ_QKTW01000019.1"/>
</dbReference>
<keyword evidence="3" id="KW-1185">Reference proteome</keyword>
<evidence type="ECO:0000259" key="1">
    <source>
        <dbReference type="Pfam" id="PF18962"/>
    </source>
</evidence>
<name>A0A2W2AVU5_9BACT</name>
<feature type="domain" description="Secretion system C-terminal sorting" evidence="1">
    <location>
        <begin position="718"/>
        <end position="787"/>
    </location>
</feature>
<dbReference type="InterPro" id="IPR026444">
    <property type="entry name" value="Secre_tail"/>
</dbReference>
<dbReference type="AlphaFoldDB" id="A0A2W2AVU5"/>
<accession>A0A2W2AVU5</accession>
<proteinExistence type="predicted"/>
<protein>
    <recommendedName>
        <fullName evidence="1">Secretion system C-terminal sorting domain-containing protein</fullName>
    </recommendedName>
</protein>
<sequence length="796" mass="84769">MNNKEKYIKKMNRKSQIFNGLTAAFVTTALFSVPVITNAQVQSITKANTLWVQGTGSTITSNGAMGGSNFVTQYGTNTGRTDNDLALQNFTTSSGKKYGMSSTLPTTVTFRRVDNANVQGIRHQMFFQNLDSMYDGNTGNRHTPFQMRPSYSNDMTDAFSGKFLNRGSDNIFGNVNETYGNFNDIERIDIVFQTPQQVYANEGNGAVIFERGLPNQHGQVKLAAILSVDAGGNPTSYSTVVLADNSTWAANDITDTYNWAVYRRDAAVQTDMGLSNDWVGMQSIGGIFIPYTSFGLSAGSTIYGYSIIPADFTGSTSADILNYTNNALYPLTTDAANNLSAGGIDIIGVTGSFVETKSLPQTLSGNVFHDANGLSDNTVNGTGIGVINATQLYINVVDPEVDTVVATVPVNADGTWQITGVPSNTTYSVEVSKTQGTVGDNSSMSSLTGAWVSTGENVGLGAGNDGNANGMVNVQVDLAPVANIDFGIEQYPTATNQTYNIGLPVNNSTLVLNGTGTLTNPGPLKGTDPEDGALGASNTIIITSIPTGGAKLLYDGTPVTVFQQITNYDPTKLAIQFTGSGYSLVKFGYETLDAAGQMGMPGTYTINFPQPLDLKLISFSGQTANDADVLSWTTTDEKNMDKFEVELSTDAAQYKVVGSVSAKNIAGTNYYQFTTPTSNTSRYYRLKMDETDGKVTYSNVVVLKSDSKTNKMKAGVTPNPVGVQATAHLTIQRSEAGKISVNIFNQTGQTMQTSEVSAAQGSTTVDINTSGWVSGIYFIAVTDKSTGEHTTIKVVK</sequence>
<reference evidence="2 3" key="1">
    <citation type="submission" date="2018-06" db="EMBL/GenBank/DDBJ databases">
        <title>Mucibacter soli gen. nov., sp. nov., a new member of the family Chitinophagaceae producing mucin.</title>
        <authorList>
            <person name="Kim M.-K."/>
            <person name="Park S."/>
            <person name="Kim T.-S."/>
            <person name="Joung Y."/>
            <person name="Han J.-H."/>
            <person name="Kim S.B."/>
        </authorList>
    </citation>
    <scope>NUCLEOTIDE SEQUENCE [LARGE SCALE GENOMIC DNA]</scope>
    <source>
        <strain evidence="2 3">R1-15</strain>
    </source>
</reference>
<gene>
    <name evidence="2" type="ORF">DN068_14240</name>
</gene>
<dbReference type="NCBIfam" id="TIGR04183">
    <property type="entry name" value="Por_Secre_tail"/>
    <property type="match status" value="1"/>
</dbReference>
<evidence type="ECO:0000313" key="2">
    <source>
        <dbReference type="EMBL" id="PZF72094.1"/>
    </source>
</evidence>
<dbReference type="Proteomes" id="UP000248745">
    <property type="component" value="Unassembled WGS sequence"/>
</dbReference>
<comment type="caution">
    <text evidence="2">The sequence shown here is derived from an EMBL/GenBank/DDBJ whole genome shotgun (WGS) entry which is preliminary data.</text>
</comment>
<evidence type="ECO:0000313" key="3">
    <source>
        <dbReference type="Proteomes" id="UP000248745"/>
    </source>
</evidence>
<dbReference type="Pfam" id="PF18962">
    <property type="entry name" value="Por_Secre_tail"/>
    <property type="match status" value="1"/>
</dbReference>
<organism evidence="2 3">
    <name type="scientific">Taibaiella soli</name>
    <dbReference type="NCBI Taxonomy" id="1649169"/>
    <lineage>
        <taxon>Bacteria</taxon>
        <taxon>Pseudomonadati</taxon>
        <taxon>Bacteroidota</taxon>
        <taxon>Chitinophagia</taxon>
        <taxon>Chitinophagales</taxon>
        <taxon>Chitinophagaceae</taxon>
        <taxon>Taibaiella</taxon>
    </lineage>
</organism>
<dbReference type="OrthoDB" id="671260at2"/>
<dbReference type="Gene3D" id="2.60.40.10">
    <property type="entry name" value="Immunoglobulins"/>
    <property type="match status" value="1"/>
</dbReference>
<dbReference type="EMBL" id="QKTW01000019">
    <property type="protein sequence ID" value="PZF72094.1"/>
    <property type="molecule type" value="Genomic_DNA"/>
</dbReference>